<dbReference type="RefSeq" id="WP_189377198.1">
    <property type="nucleotide sequence ID" value="NZ_BNAH01000004.1"/>
</dbReference>
<dbReference type="InterPro" id="IPR008886">
    <property type="entry name" value="UPF0227/Esterase_YqiA"/>
</dbReference>
<comment type="caution">
    <text evidence="1">The sequence shown here is derived from an EMBL/GenBank/DDBJ whole genome shotgun (WGS) entry which is preliminary data.</text>
</comment>
<reference evidence="2" key="1">
    <citation type="journal article" date="2019" name="Int. J. Syst. Evol. Microbiol.">
        <title>The Global Catalogue of Microorganisms (GCM) 10K type strain sequencing project: providing services to taxonomists for standard genome sequencing and annotation.</title>
        <authorList>
            <consortium name="The Broad Institute Genomics Platform"/>
            <consortium name="The Broad Institute Genome Sequencing Center for Infectious Disease"/>
            <person name="Wu L."/>
            <person name="Ma J."/>
        </authorList>
    </citation>
    <scope>NUCLEOTIDE SEQUENCE [LARGE SCALE GENOMIC DNA]</scope>
    <source>
        <strain evidence="2">CGMCC 1.15922</strain>
    </source>
</reference>
<name>A0ABQ3IM41_9GAMM</name>
<dbReference type="SUPFAM" id="SSF53474">
    <property type="entry name" value="alpha/beta-Hydrolases"/>
    <property type="match status" value="1"/>
</dbReference>
<dbReference type="Pfam" id="PF05728">
    <property type="entry name" value="UPF0227"/>
    <property type="match status" value="1"/>
</dbReference>
<proteinExistence type="predicted"/>
<evidence type="ECO:0000313" key="2">
    <source>
        <dbReference type="Proteomes" id="UP000626370"/>
    </source>
</evidence>
<dbReference type="InterPro" id="IPR029058">
    <property type="entry name" value="AB_hydrolase_fold"/>
</dbReference>
<dbReference type="Gene3D" id="3.40.50.1820">
    <property type="entry name" value="alpha/beta hydrolase"/>
    <property type="match status" value="1"/>
</dbReference>
<dbReference type="PANTHER" id="PTHR35602">
    <property type="entry name" value="ESTERASE YQIA-RELATED"/>
    <property type="match status" value="1"/>
</dbReference>
<gene>
    <name evidence="1" type="ORF">GCM10011501_11230</name>
</gene>
<dbReference type="EMBL" id="BNAH01000004">
    <property type="protein sequence ID" value="GHE84312.1"/>
    <property type="molecule type" value="Genomic_DNA"/>
</dbReference>
<accession>A0ABQ3IM41</accession>
<protein>
    <submittedName>
        <fullName evidence="1">Esterase YqiA</fullName>
    </submittedName>
</protein>
<dbReference type="PANTHER" id="PTHR35602:SF3">
    <property type="entry name" value="ESTERASE YQIA"/>
    <property type="match status" value="1"/>
</dbReference>
<evidence type="ECO:0000313" key="1">
    <source>
        <dbReference type="EMBL" id="GHE84312.1"/>
    </source>
</evidence>
<dbReference type="Proteomes" id="UP000626370">
    <property type="component" value="Unassembled WGS sequence"/>
</dbReference>
<organism evidence="1 2">
    <name type="scientific">Thalassotalea profundi</name>
    <dbReference type="NCBI Taxonomy" id="2036687"/>
    <lineage>
        <taxon>Bacteria</taxon>
        <taxon>Pseudomonadati</taxon>
        <taxon>Pseudomonadota</taxon>
        <taxon>Gammaproteobacteria</taxon>
        <taxon>Alteromonadales</taxon>
        <taxon>Colwelliaceae</taxon>
        <taxon>Thalassotalea</taxon>
    </lineage>
</organism>
<sequence>MKNEVIEKHKKNILYIHGFNSSPQSLKAQQTKQYLSEYFPDINFYCPQIKSSPTAAIAQLTQILKSNSGTWSIMGSSLGGYFSTYLSEKYQYPAVIINPAVRPFELLNDYLGEQTNPYTNEVYTVTEQYIDDLKALEQQEITKKHYLVMVQTGDEVLDYQQAVNKYQQCQLIVQQGGDHSFVNYSELLPKIAQFFKL</sequence>
<keyword evidence="2" id="KW-1185">Reference proteome</keyword>